<reference evidence="2 3" key="1">
    <citation type="submission" date="2014-02" db="EMBL/GenBank/DDBJ databases">
        <title>The genome sequence of Colletotrichum salicis CBS 607.94.</title>
        <authorList>
            <person name="Baroncelli R."/>
            <person name="Thon M.R."/>
        </authorList>
    </citation>
    <scope>NUCLEOTIDE SEQUENCE [LARGE SCALE GENOMIC DNA]</scope>
    <source>
        <strain evidence="2 3">CBS 607.94</strain>
    </source>
</reference>
<evidence type="ECO:0000313" key="2">
    <source>
        <dbReference type="EMBL" id="KXH64105.1"/>
    </source>
</evidence>
<organism evidence="2 3">
    <name type="scientific">Colletotrichum salicis</name>
    <dbReference type="NCBI Taxonomy" id="1209931"/>
    <lineage>
        <taxon>Eukaryota</taxon>
        <taxon>Fungi</taxon>
        <taxon>Dikarya</taxon>
        <taxon>Ascomycota</taxon>
        <taxon>Pezizomycotina</taxon>
        <taxon>Sordariomycetes</taxon>
        <taxon>Hypocreomycetidae</taxon>
        <taxon>Glomerellales</taxon>
        <taxon>Glomerellaceae</taxon>
        <taxon>Colletotrichum</taxon>
        <taxon>Colletotrichum acutatum species complex</taxon>
    </lineage>
</organism>
<dbReference type="EMBL" id="JFFI01001014">
    <property type="protein sequence ID" value="KXH64105.1"/>
    <property type="molecule type" value="Genomic_DNA"/>
</dbReference>
<feature type="compositionally biased region" description="Polar residues" evidence="1">
    <location>
        <begin position="14"/>
        <end position="32"/>
    </location>
</feature>
<keyword evidence="3" id="KW-1185">Reference proteome</keyword>
<proteinExistence type="predicted"/>
<dbReference type="Gene3D" id="3.80.10.10">
    <property type="entry name" value="Ribonuclease Inhibitor"/>
    <property type="match status" value="1"/>
</dbReference>
<gene>
    <name evidence="2" type="ORF">CSAL01_12957</name>
</gene>
<evidence type="ECO:0000256" key="1">
    <source>
        <dbReference type="SAM" id="MobiDB-lite"/>
    </source>
</evidence>
<dbReference type="SUPFAM" id="SSF52047">
    <property type="entry name" value="RNI-like"/>
    <property type="match status" value="1"/>
</dbReference>
<feature type="region of interest" description="Disordered" evidence="1">
    <location>
        <begin position="1"/>
        <end position="35"/>
    </location>
</feature>
<dbReference type="OrthoDB" id="4823567at2759"/>
<protein>
    <submittedName>
        <fullName evidence="2">Uncharacterized protein</fullName>
    </submittedName>
</protein>
<comment type="caution">
    <text evidence="2">The sequence shown here is derived from an EMBL/GenBank/DDBJ whole genome shotgun (WGS) entry which is preliminary data.</text>
</comment>
<accession>A0A135UUM8</accession>
<dbReference type="AlphaFoldDB" id="A0A135UUM8"/>
<dbReference type="InterPro" id="IPR032675">
    <property type="entry name" value="LRR_dom_sf"/>
</dbReference>
<name>A0A135UUM8_9PEZI</name>
<sequence>MGEPSQDPQALCLQRNSQRGPDSVTTQASKSTHPALPSIPNEIVDQIIYALCQFSQYCDHDYEPTAAGRDALENFSLTCKAFRYLAARHLRHIFILYSVKHSDPIKYDATVRQRTNQLINRGGSLADIRYVEANLSLHCTGLHAGQRHCDCPKDLHPSFPRTLASLNNLEKFDIIVDGLYWSNRRQAPVPRFLGWGVYNSIRSLRILCTRSPRGREILADLALTWGGTQLIVKLPNLTWLHIHGITTLQFYGDRVPCHGYPALARLRYLKLTNCRFISETSFHPLIEHCRLLEVFIFSRGESPNGSIIRVLSWNNCNLIPEITRREIVDLLSRQIPNTFKCLEIGPWYGWEGQYAPTNVYCRDRNEFIQENLVRGIVVRSLRHFKNLEDVHLSQDVILGPPQCMIPDHNGHLLLNMLPPTIEKLKISGVNKYLTPCLAKLLEAKATWIKNLREICLSCTNPLLDQFNTVEEKQSLVSDWPGTDENDLVALTRGFKEKGVTFYAIK</sequence>
<dbReference type="Proteomes" id="UP000070121">
    <property type="component" value="Unassembled WGS sequence"/>
</dbReference>
<evidence type="ECO:0000313" key="3">
    <source>
        <dbReference type="Proteomes" id="UP000070121"/>
    </source>
</evidence>
<dbReference type="STRING" id="1209931.A0A135UUM8"/>